<dbReference type="Proteomes" id="UP000683139">
    <property type="component" value="Unassembled WGS sequence"/>
</dbReference>
<accession>A0A919YPT0</accession>
<dbReference type="GO" id="GO:0015293">
    <property type="term" value="F:symporter activity"/>
    <property type="evidence" value="ECO:0007669"/>
    <property type="project" value="InterPro"/>
</dbReference>
<keyword evidence="1" id="KW-0812">Transmembrane</keyword>
<evidence type="ECO:0000313" key="3">
    <source>
        <dbReference type="Proteomes" id="UP000683139"/>
    </source>
</evidence>
<feature type="transmembrane region" description="Helical" evidence="1">
    <location>
        <begin position="32"/>
        <end position="55"/>
    </location>
</feature>
<feature type="transmembrane region" description="Helical" evidence="1">
    <location>
        <begin position="403"/>
        <end position="424"/>
    </location>
</feature>
<dbReference type="Gene3D" id="1.20.1250.20">
    <property type="entry name" value="MFS general substrate transporter like domains"/>
    <property type="match status" value="1"/>
</dbReference>
<proteinExistence type="predicted"/>
<comment type="caution">
    <text evidence="2">The sequence shown here is derived from an EMBL/GenBank/DDBJ whole genome shotgun (WGS) entry which is preliminary data.</text>
</comment>
<feature type="transmembrane region" description="Helical" evidence="1">
    <location>
        <begin position="155"/>
        <end position="176"/>
    </location>
</feature>
<keyword evidence="2" id="KW-0762">Sugar transport</keyword>
<feature type="transmembrane region" description="Helical" evidence="1">
    <location>
        <begin position="90"/>
        <end position="112"/>
    </location>
</feature>
<dbReference type="PANTHER" id="PTHR11328:SF28">
    <property type="entry name" value="MAJOR FACILITATOR SUPERFAMILY DOMAIN-CONTAINING PROTEIN 12"/>
    <property type="match status" value="1"/>
</dbReference>
<dbReference type="RefSeq" id="WP_213512963.1">
    <property type="nucleotide sequence ID" value="NZ_BOSE01000001.1"/>
</dbReference>
<gene>
    <name evidence="2" type="ORF">J40TS1_04050</name>
</gene>
<dbReference type="InterPro" id="IPR036259">
    <property type="entry name" value="MFS_trans_sf"/>
</dbReference>
<keyword evidence="2" id="KW-0813">Transport</keyword>
<organism evidence="2 3">
    <name type="scientific">Paenibacillus montaniterrae</name>
    <dbReference type="NCBI Taxonomy" id="429341"/>
    <lineage>
        <taxon>Bacteria</taxon>
        <taxon>Bacillati</taxon>
        <taxon>Bacillota</taxon>
        <taxon>Bacilli</taxon>
        <taxon>Bacillales</taxon>
        <taxon>Paenibacillaceae</taxon>
        <taxon>Paenibacillus</taxon>
    </lineage>
</organism>
<evidence type="ECO:0000313" key="2">
    <source>
        <dbReference type="EMBL" id="GIP14763.1"/>
    </source>
</evidence>
<feature type="transmembrane region" description="Helical" evidence="1">
    <location>
        <begin position="314"/>
        <end position="334"/>
    </location>
</feature>
<dbReference type="InterPro" id="IPR039672">
    <property type="entry name" value="MFS_2"/>
</dbReference>
<feature type="transmembrane region" description="Helical" evidence="1">
    <location>
        <begin position="118"/>
        <end position="134"/>
    </location>
</feature>
<dbReference type="SUPFAM" id="SSF103473">
    <property type="entry name" value="MFS general substrate transporter"/>
    <property type="match status" value="1"/>
</dbReference>
<keyword evidence="1" id="KW-0472">Membrane</keyword>
<keyword evidence="1" id="KW-1133">Transmembrane helix</keyword>
<name>A0A919YPT0_9BACL</name>
<feature type="transmembrane region" description="Helical" evidence="1">
    <location>
        <begin position="258"/>
        <end position="276"/>
    </location>
</feature>
<feature type="transmembrane region" description="Helical" evidence="1">
    <location>
        <begin position="436"/>
        <end position="459"/>
    </location>
</feature>
<sequence length="492" mass="53455">MSNTATLNGQHYHSAKMWEIALFTLNNTSTNLHMLILGLVTYYATGIAGLAVMVISTILMAARIFDGVIDPAIGYVIDKTESRFGKFSPLILLGNLISGISIACIFSMTHLLPQSMQFIFFVAMLIINKIGYSFQTSVTKAAQTVLTNNPKQRPLYAIFDGVFNAFFLTGGGFVISNFLVPKHGGFTLSFFNELNIYGLMVSALFAIMAIIGIRSKDKKEYYGLAEETVSTSLREYWGVVKSNRPLQMLSLSASFDKLATSIASYSVVTVMLYGILLGNYALSGQIGLITLIPSLAITVLAVGIARKTGLKKAYVVSAWVGMLSFLALIALFLIVEPSAVSLQSIGLPTILFLLLLAIANGFSRIPTTLVVPMIADVSDYETHKSGRFVPGMMGTIFSFIDQLFSSLAPTIVGAVVGIIGYTSTFPEIGEALTTPLFIVTLVLAFGLPALCLLLSITFMKFYKLDKQKMESIQQTISEMKEKGYKDVAATQK</sequence>
<dbReference type="PANTHER" id="PTHR11328">
    <property type="entry name" value="MAJOR FACILITATOR SUPERFAMILY DOMAIN-CONTAINING PROTEIN"/>
    <property type="match status" value="1"/>
</dbReference>
<dbReference type="Pfam" id="PF13347">
    <property type="entry name" value="MFS_2"/>
    <property type="match status" value="1"/>
</dbReference>
<feature type="transmembrane region" description="Helical" evidence="1">
    <location>
        <begin position="340"/>
        <end position="359"/>
    </location>
</feature>
<feature type="transmembrane region" description="Helical" evidence="1">
    <location>
        <begin position="282"/>
        <end position="302"/>
    </location>
</feature>
<dbReference type="GO" id="GO:0008643">
    <property type="term" value="P:carbohydrate transport"/>
    <property type="evidence" value="ECO:0007669"/>
    <property type="project" value="InterPro"/>
</dbReference>
<dbReference type="GO" id="GO:0005886">
    <property type="term" value="C:plasma membrane"/>
    <property type="evidence" value="ECO:0007669"/>
    <property type="project" value="TreeGrafter"/>
</dbReference>
<dbReference type="AlphaFoldDB" id="A0A919YPT0"/>
<reference evidence="2" key="1">
    <citation type="submission" date="2021-03" db="EMBL/GenBank/DDBJ databases">
        <title>Antimicrobial resistance genes in bacteria isolated from Japanese honey, and their potential for conferring macrolide and lincosamide resistance in the American foulbrood pathogen Paenibacillus larvae.</title>
        <authorList>
            <person name="Okamoto M."/>
            <person name="Kumagai M."/>
            <person name="Kanamori H."/>
            <person name="Takamatsu D."/>
        </authorList>
    </citation>
    <scope>NUCLEOTIDE SEQUENCE</scope>
    <source>
        <strain evidence="2">J40TS1</strain>
    </source>
</reference>
<feature type="transmembrane region" description="Helical" evidence="1">
    <location>
        <begin position="196"/>
        <end position="213"/>
    </location>
</feature>
<keyword evidence="3" id="KW-1185">Reference proteome</keyword>
<dbReference type="EMBL" id="BOSE01000001">
    <property type="protein sequence ID" value="GIP14763.1"/>
    <property type="molecule type" value="Genomic_DNA"/>
</dbReference>
<protein>
    <submittedName>
        <fullName evidence="2">Sugar transporter</fullName>
    </submittedName>
</protein>
<evidence type="ECO:0000256" key="1">
    <source>
        <dbReference type="SAM" id="Phobius"/>
    </source>
</evidence>